<dbReference type="EMBL" id="CP047656">
    <property type="protein sequence ID" value="QHJ11445.1"/>
    <property type="molecule type" value="Genomic_DNA"/>
</dbReference>
<protein>
    <recommendedName>
        <fullName evidence="1">HDOD domain-containing protein</fullName>
    </recommendedName>
</protein>
<proteinExistence type="predicted"/>
<accession>A0A857JHG9</accession>
<dbReference type="Proteomes" id="UP000464524">
    <property type="component" value="Chromosome"/>
</dbReference>
<dbReference type="InterPro" id="IPR052340">
    <property type="entry name" value="RNase_Y/CdgJ"/>
</dbReference>
<sequence length="278" mass="30649">MSTENALLTILVEKINNDTLVLPTLPAIALKVRKAADDPNINLNAMADVIGQDPSLSARMIKISNSSYMGRSVKVTSTSQAVTRIGLRQIKNIATALAMEQLFVSKNDIVKSYLEKVWQQNLKVVAASMAVMQLHIKETKNRTLNLDTMTLAALVHNIGVLPILTEAERHPEVFANPTFLNVAIDKLAGRIGASIMREWGFEQEFVNVAENWHDMTVQTDMISYLDFTRLGAVLAGQFDSQKDALLNLAVQKGILADLSTLQSEDYQELYDSASAIFA</sequence>
<dbReference type="PROSITE" id="PS51833">
    <property type="entry name" value="HDOD"/>
    <property type="match status" value="1"/>
</dbReference>
<dbReference type="Gene3D" id="1.10.3210.10">
    <property type="entry name" value="Hypothetical protein af1432"/>
    <property type="match status" value="1"/>
</dbReference>
<evidence type="ECO:0000313" key="2">
    <source>
        <dbReference type="EMBL" id="QHJ11445.1"/>
    </source>
</evidence>
<evidence type="ECO:0000259" key="1">
    <source>
        <dbReference type="PROSITE" id="PS51833"/>
    </source>
</evidence>
<dbReference type="RefSeq" id="WP_160179190.1">
    <property type="nucleotide sequence ID" value="NZ_CP047656.1"/>
</dbReference>
<evidence type="ECO:0000313" key="3">
    <source>
        <dbReference type="Proteomes" id="UP000464524"/>
    </source>
</evidence>
<reference evidence="2 3" key="1">
    <citation type="submission" date="2019-12" db="EMBL/GenBank/DDBJ databases">
        <title>Genome sequencing and assembly of endphytes of Porphyra tenera.</title>
        <authorList>
            <person name="Park J.M."/>
            <person name="Shin R."/>
            <person name="Jo S.H."/>
        </authorList>
    </citation>
    <scope>NUCLEOTIDE SEQUENCE [LARGE SCALE GENOMIC DNA]</scope>
    <source>
        <strain evidence="2 3">GPM4</strain>
    </source>
</reference>
<dbReference type="Pfam" id="PF08668">
    <property type="entry name" value="HDOD"/>
    <property type="match status" value="1"/>
</dbReference>
<dbReference type="SUPFAM" id="SSF109604">
    <property type="entry name" value="HD-domain/PDEase-like"/>
    <property type="match status" value="1"/>
</dbReference>
<dbReference type="PANTHER" id="PTHR33525">
    <property type="match status" value="1"/>
</dbReference>
<dbReference type="OrthoDB" id="598113at2"/>
<keyword evidence="3" id="KW-1185">Reference proteome</keyword>
<dbReference type="KEGG" id="pmes:FX988_01674"/>
<gene>
    <name evidence="2" type="ORF">FX988_01674</name>
</gene>
<dbReference type="PANTHER" id="PTHR33525:SF3">
    <property type="entry name" value="RIBONUCLEASE Y"/>
    <property type="match status" value="1"/>
</dbReference>
<dbReference type="AlphaFoldDB" id="A0A857JHG9"/>
<feature type="domain" description="HDOD" evidence="1">
    <location>
        <begin position="22"/>
        <end position="215"/>
    </location>
</feature>
<dbReference type="InterPro" id="IPR013976">
    <property type="entry name" value="HDOD"/>
</dbReference>
<organism evidence="2 3">
    <name type="scientific">Paraglaciecola mesophila</name>
    <dbReference type="NCBI Taxonomy" id="197222"/>
    <lineage>
        <taxon>Bacteria</taxon>
        <taxon>Pseudomonadati</taxon>
        <taxon>Pseudomonadota</taxon>
        <taxon>Gammaproteobacteria</taxon>
        <taxon>Alteromonadales</taxon>
        <taxon>Alteromonadaceae</taxon>
        <taxon>Paraglaciecola</taxon>
    </lineage>
</organism>
<name>A0A857JHG9_9ALTE</name>